<dbReference type="InterPro" id="IPR008979">
    <property type="entry name" value="Galactose-bd-like_sf"/>
</dbReference>
<dbReference type="Gene3D" id="2.60.40.10">
    <property type="entry name" value="Immunoglobulins"/>
    <property type="match status" value="1"/>
</dbReference>
<dbReference type="GO" id="GO:0009341">
    <property type="term" value="C:beta-galactosidase complex"/>
    <property type="evidence" value="ECO:0007669"/>
    <property type="project" value="TreeGrafter"/>
</dbReference>
<evidence type="ECO:0000259" key="8">
    <source>
        <dbReference type="Pfam" id="PF02836"/>
    </source>
</evidence>
<dbReference type="Pfam" id="PF02837">
    <property type="entry name" value="Glyco_hydro_2_N"/>
    <property type="match status" value="1"/>
</dbReference>
<protein>
    <recommendedName>
        <fullName evidence="3">beta-galactosidase</fullName>
        <ecNumber evidence="3">3.2.1.23</ecNumber>
    </recommendedName>
</protein>
<dbReference type="InterPro" id="IPR006102">
    <property type="entry name" value="Ig-like_GH2"/>
</dbReference>
<reference evidence="10" key="1">
    <citation type="submission" date="2022-10" db="EMBL/GenBank/DDBJ databases">
        <title>The complete genomes of actinobacterial strains from the NBC collection.</title>
        <authorList>
            <person name="Joergensen T.S."/>
            <person name="Alvarez Arevalo M."/>
            <person name="Sterndorff E.B."/>
            <person name="Faurdal D."/>
            <person name="Vuksanovic O."/>
            <person name="Mourched A.-S."/>
            <person name="Charusanti P."/>
            <person name="Shaw S."/>
            <person name="Blin K."/>
            <person name="Weber T."/>
        </authorList>
    </citation>
    <scope>NUCLEOTIDE SEQUENCE</scope>
    <source>
        <strain evidence="10">NBC_00008</strain>
    </source>
</reference>
<feature type="domain" description="Glycoside hydrolase family 2 immunoglobulin-like beta-sandwich" evidence="7">
    <location>
        <begin position="222"/>
        <end position="327"/>
    </location>
</feature>
<dbReference type="InterPro" id="IPR006103">
    <property type="entry name" value="Glyco_hydro_2_cat"/>
</dbReference>
<keyword evidence="4" id="KW-0378">Hydrolase</keyword>
<dbReference type="GO" id="GO:0030246">
    <property type="term" value="F:carbohydrate binding"/>
    <property type="evidence" value="ECO:0007669"/>
    <property type="project" value="InterPro"/>
</dbReference>
<feature type="domain" description="Glycosyl hydrolases family 2 sugar binding" evidence="9">
    <location>
        <begin position="119"/>
        <end position="219"/>
    </location>
</feature>
<dbReference type="Pfam" id="PF02836">
    <property type="entry name" value="Glyco_hydro_2_C"/>
    <property type="match status" value="1"/>
</dbReference>
<dbReference type="GO" id="GO:0005990">
    <property type="term" value="P:lactose catabolic process"/>
    <property type="evidence" value="ECO:0007669"/>
    <property type="project" value="TreeGrafter"/>
</dbReference>
<dbReference type="InterPro" id="IPR013783">
    <property type="entry name" value="Ig-like_fold"/>
</dbReference>
<dbReference type="Gene3D" id="3.20.20.80">
    <property type="entry name" value="Glycosidases"/>
    <property type="match status" value="1"/>
</dbReference>
<evidence type="ECO:0000259" key="7">
    <source>
        <dbReference type="Pfam" id="PF00703"/>
    </source>
</evidence>
<dbReference type="PROSITE" id="PS51318">
    <property type="entry name" value="TAT"/>
    <property type="match status" value="1"/>
</dbReference>
<evidence type="ECO:0000256" key="6">
    <source>
        <dbReference type="SAM" id="MobiDB-lite"/>
    </source>
</evidence>
<dbReference type="EC" id="3.2.1.23" evidence="3"/>
<dbReference type="EMBL" id="CP108313">
    <property type="protein sequence ID" value="WTW71724.1"/>
    <property type="molecule type" value="Genomic_DNA"/>
</dbReference>
<dbReference type="SUPFAM" id="SSF51445">
    <property type="entry name" value="(Trans)glycosidases"/>
    <property type="match status" value="1"/>
</dbReference>
<evidence type="ECO:0000256" key="5">
    <source>
        <dbReference type="ARBA" id="ARBA00023295"/>
    </source>
</evidence>
<dbReference type="AlphaFoldDB" id="A0AAU2VWK0"/>
<dbReference type="InterPro" id="IPR017853">
    <property type="entry name" value="GH"/>
</dbReference>
<dbReference type="InterPro" id="IPR036156">
    <property type="entry name" value="Beta-gal/glucu_dom_sf"/>
</dbReference>
<sequence length="1241" mass="132617">MTLPHRRKPSDCPDADRPTGGFTRRSALKSLAAAGFLAVAGDVFLAAPAHAATAPPVIPPLPETVSGVRTPLVPVTSGWRWTSSPPASFWTTGTDTSSWRPLDVPGEPALQGETVPSDTECAYAVKLTVPADFAGKRVMLRFDGVYNYARLWVNGTAVRTHDGGFTTWYADITALVTPGREAVVTLGVTDRATSIAGQSDYAHHIIGGVLRDVTLVALPASYLTRLHADTAFDSAYKDATLTVTAAAAFQSGLSGTAELTLTDPEGKPVPLTPSKITLTDKDPQGQAAIPVSAPLKWDAEHPHLYTLSAEFTAGGATQTVTRKIGFRQVEAKGNQLVVNGKPVHLLGVCHHSITEKQGRSTNPAMEEQAARLYKEANCNFIRTSHYPPTPALLDWADRLGLYVEVESPVCFQQSTVDDPAYTEQYTTQFAEMIERDRSHASVIEWSVGNESGMGRNFAAENTYAHETDPSRPTLFEDMGQNNGGDQTDIYSGHYPNLQNANGNAEQPIQYGEFAHVPCYNVGTLREDPGVRDFWGHSIAKLADKFRTTDGVVGGAIWAAIDEVFHLDNGPVGYGEWGVIDLWRRRKPEFWLTQKAFSPVRIDDGVLTGLTPSGAIAVPVKNWHDHSNLGELDVSWQLGARTGTLQGIDIAPRSSGTLTVPAGAWSPGDSLRLTFRRGPSLVDEYRLWLNTRAEPSFPSDSGTAPTVGETATTITIKGVDAPFTVVFDKHTARLTEARADGTRILSGGPDLVISRAVPGRWSGTSAAVSTAGSQVTVTLKGRFGTIDTTIKVTVSPRGLLTTAYTLANPPSGQISDVGVRYVLADGTDTLSWQRDAQWTAYPDDHIGRTSGTATRSRGSGTDGYRARPDWSWGQDTHSYFLFGKDSAAHWTNDFRSTKAGVRIARATAGAEGAGVQVESDGTDSVRLAPMEPDLIDDASSEIVYTGDWTHADAGADYTAGDLFGTESFTKAAGAAAELKFTGTGVGLYSAKADNLGIVKISVDGKSAGTVDLYGAGKTPAQLVFRSDQLTYGQHTVRVECTGTKNASSKDTHALVDAFQVVNPVIDDASDRVLYAGSWTHADSAEAWTSGDLGRTESFSSTEGDTATATFWGTGVRFICPKGPNQGIAEISVDGGAATEVDLYATDKRFQQRAFERTGLAEGEHTVTVRVTGRKNASASGAHVVLDAFETLTSDSFPLRAPGVGLIVSARLNYPDLAWGNYIDPAITLPAGWSGTARVRLLP</sequence>
<feature type="domain" description="Glycoside hydrolase family 2 catalytic" evidence="8">
    <location>
        <begin position="329"/>
        <end position="524"/>
    </location>
</feature>
<feature type="region of interest" description="Disordered" evidence="6">
    <location>
        <begin position="1"/>
        <end position="21"/>
    </location>
</feature>
<dbReference type="GO" id="GO:0004565">
    <property type="term" value="F:beta-galactosidase activity"/>
    <property type="evidence" value="ECO:0007669"/>
    <property type="project" value="UniProtKB-EC"/>
</dbReference>
<dbReference type="SUPFAM" id="SSF49785">
    <property type="entry name" value="Galactose-binding domain-like"/>
    <property type="match status" value="1"/>
</dbReference>
<dbReference type="SUPFAM" id="SSF49303">
    <property type="entry name" value="beta-Galactosidase/glucuronidase domain"/>
    <property type="match status" value="1"/>
</dbReference>
<dbReference type="InterPro" id="IPR006104">
    <property type="entry name" value="Glyco_hydro_2_N"/>
</dbReference>
<name>A0AAU2VWK0_9ACTN</name>
<evidence type="ECO:0000259" key="9">
    <source>
        <dbReference type="Pfam" id="PF02837"/>
    </source>
</evidence>
<dbReference type="PRINTS" id="PR00132">
    <property type="entry name" value="GLHYDRLASE2"/>
</dbReference>
<dbReference type="SUPFAM" id="SSF74650">
    <property type="entry name" value="Galactose mutarotase-like"/>
    <property type="match status" value="1"/>
</dbReference>
<dbReference type="PANTHER" id="PTHR46323">
    <property type="entry name" value="BETA-GALACTOSIDASE"/>
    <property type="match status" value="1"/>
</dbReference>
<proteinExistence type="inferred from homology"/>
<organism evidence="10">
    <name type="scientific">Streptomyces sp. NBC_00008</name>
    <dbReference type="NCBI Taxonomy" id="2903610"/>
    <lineage>
        <taxon>Bacteria</taxon>
        <taxon>Bacillati</taxon>
        <taxon>Actinomycetota</taxon>
        <taxon>Actinomycetes</taxon>
        <taxon>Kitasatosporales</taxon>
        <taxon>Streptomycetaceae</taxon>
        <taxon>Streptomyces</taxon>
    </lineage>
</organism>
<comment type="similarity">
    <text evidence="2">Belongs to the glycosyl hydrolase 2 family.</text>
</comment>
<comment type="catalytic activity">
    <reaction evidence="1">
        <text>Hydrolysis of terminal non-reducing beta-D-galactose residues in beta-D-galactosides.</text>
        <dbReference type="EC" id="3.2.1.23"/>
    </reaction>
</comment>
<evidence type="ECO:0000256" key="1">
    <source>
        <dbReference type="ARBA" id="ARBA00001412"/>
    </source>
</evidence>
<dbReference type="InterPro" id="IPR050347">
    <property type="entry name" value="Bact_Beta-galactosidase"/>
</dbReference>
<dbReference type="InterPro" id="IPR014718">
    <property type="entry name" value="GH-type_carb-bd"/>
</dbReference>
<keyword evidence="5" id="KW-0326">Glycosidase</keyword>
<dbReference type="InterPro" id="IPR006101">
    <property type="entry name" value="Glyco_hydro_2"/>
</dbReference>
<evidence type="ECO:0000256" key="4">
    <source>
        <dbReference type="ARBA" id="ARBA00022801"/>
    </source>
</evidence>
<evidence type="ECO:0000256" key="3">
    <source>
        <dbReference type="ARBA" id="ARBA00012756"/>
    </source>
</evidence>
<evidence type="ECO:0000256" key="2">
    <source>
        <dbReference type="ARBA" id="ARBA00007401"/>
    </source>
</evidence>
<dbReference type="Gene3D" id="2.70.98.10">
    <property type="match status" value="1"/>
</dbReference>
<dbReference type="PANTHER" id="PTHR46323:SF2">
    <property type="entry name" value="BETA-GALACTOSIDASE"/>
    <property type="match status" value="1"/>
</dbReference>
<dbReference type="InterPro" id="IPR006311">
    <property type="entry name" value="TAT_signal"/>
</dbReference>
<dbReference type="Gene3D" id="2.60.120.260">
    <property type="entry name" value="Galactose-binding domain-like"/>
    <property type="match status" value="3"/>
</dbReference>
<gene>
    <name evidence="10" type="ORF">OG398_27435</name>
</gene>
<accession>A0AAU2VWK0</accession>
<evidence type="ECO:0000313" key="10">
    <source>
        <dbReference type="EMBL" id="WTW71724.1"/>
    </source>
</evidence>
<dbReference type="Pfam" id="PF00703">
    <property type="entry name" value="Glyco_hydro_2"/>
    <property type="match status" value="1"/>
</dbReference>
<dbReference type="InterPro" id="IPR011013">
    <property type="entry name" value="Gal_mutarotase_sf_dom"/>
</dbReference>